<organism evidence="1 2">
    <name type="scientific">Jiella endophytica</name>
    <dbReference type="NCBI Taxonomy" id="2558362"/>
    <lineage>
        <taxon>Bacteria</taxon>
        <taxon>Pseudomonadati</taxon>
        <taxon>Pseudomonadota</taxon>
        <taxon>Alphaproteobacteria</taxon>
        <taxon>Hyphomicrobiales</taxon>
        <taxon>Aurantimonadaceae</taxon>
        <taxon>Jiella</taxon>
    </lineage>
</organism>
<dbReference type="AlphaFoldDB" id="A0A4Y8RA75"/>
<protein>
    <submittedName>
        <fullName evidence="1">Uncharacterized protein</fullName>
    </submittedName>
</protein>
<dbReference type="RefSeq" id="WP_134764157.1">
    <property type="nucleotide sequence ID" value="NZ_SOZD01000012.1"/>
</dbReference>
<comment type="caution">
    <text evidence="1">The sequence shown here is derived from an EMBL/GenBank/DDBJ whole genome shotgun (WGS) entry which is preliminary data.</text>
</comment>
<dbReference type="EMBL" id="SOZD01000012">
    <property type="protein sequence ID" value="TFF17930.1"/>
    <property type="molecule type" value="Genomic_DNA"/>
</dbReference>
<dbReference type="Proteomes" id="UP000298179">
    <property type="component" value="Unassembled WGS sequence"/>
</dbReference>
<evidence type="ECO:0000313" key="2">
    <source>
        <dbReference type="Proteomes" id="UP000298179"/>
    </source>
</evidence>
<proteinExistence type="predicted"/>
<sequence>MIVVLASATGSRLSYRRRGCMVANLPLRGSSSTLDASEVSGTNGQDFEASRLASIAEGLERESDLMRIWLARTAADLDRIERENEENKRLTWRLMEHHGP</sequence>
<keyword evidence="2" id="KW-1185">Reference proteome</keyword>
<reference evidence="1 2" key="1">
    <citation type="submission" date="2019-03" db="EMBL/GenBank/DDBJ databases">
        <title>Jiella endophytica sp. nov., a novel endophytic bacterium isolated from root of Ficus microcarpa Linn. f.</title>
        <authorList>
            <person name="Tuo L."/>
        </authorList>
    </citation>
    <scope>NUCLEOTIDE SEQUENCE [LARGE SCALE GENOMIC DNA]</scope>
    <source>
        <strain evidence="1 2">CBS5Q-3</strain>
    </source>
</reference>
<accession>A0A4Y8RA75</accession>
<gene>
    <name evidence="1" type="ORF">E3C22_22610</name>
</gene>
<name>A0A4Y8RA75_9HYPH</name>
<evidence type="ECO:0000313" key="1">
    <source>
        <dbReference type="EMBL" id="TFF17930.1"/>
    </source>
</evidence>